<dbReference type="OrthoDB" id="5600407at2"/>
<dbReference type="Gene3D" id="3.40.50.10610">
    <property type="entry name" value="ABC-type transport auxiliary lipoprotein component"/>
    <property type="match status" value="1"/>
</dbReference>
<dbReference type="RefSeq" id="WP_105062364.1">
    <property type="nucleotide sequence ID" value="NZ_MSCJ01000003.1"/>
</dbReference>
<feature type="signal peptide" evidence="1">
    <location>
        <begin position="1"/>
        <end position="20"/>
    </location>
</feature>
<evidence type="ECO:0000313" key="3">
    <source>
        <dbReference type="EMBL" id="PQJ62570.1"/>
    </source>
</evidence>
<feature type="domain" description="ABC-type transport auxiliary lipoprotein component" evidence="2">
    <location>
        <begin position="27"/>
        <end position="186"/>
    </location>
</feature>
<name>A0A2S7VLL6_PHOAN</name>
<proteinExistence type="predicted"/>
<evidence type="ECO:0000313" key="4">
    <source>
        <dbReference type="Proteomes" id="UP000238730"/>
    </source>
</evidence>
<dbReference type="Proteomes" id="UP000238730">
    <property type="component" value="Unassembled WGS sequence"/>
</dbReference>
<reference evidence="3 4" key="1">
    <citation type="submission" date="2016-12" db="EMBL/GenBank/DDBJ databases">
        <title>Diversity of luminous bacteria.</title>
        <authorList>
            <person name="Yoshizawa S."/>
            <person name="Kogure K."/>
        </authorList>
    </citation>
    <scope>NUCLEOTIDE SEQUENCE [LARGE SCALE GENOMIC DNA]</scope>
    <source>
        <strain evidence="3 4">LC1-200</strain>
    </source>
</reference>
<dbReference type="EMBL" id="MSCJ01000003">
    <property type="protein sequence ID" value="PQJ62570.1"/>
    <property type="molecule type" value="Genomic_DNA"/>
</dbReference>
<protein>
    <recommendedName>
        <fullName evidence="2">ABC-type transport auxiliary lipoprotein component domain-containing protein</fullName>
    </recommendedName>
</protein>
<organism evidence="3 4">
    <name type="scientific">Photobacterium angustum</name>
    <dbReference type="NCBI Taxonomy" id="661"/>
    <lineage>
        <taxon>Bacteria</taxon>
        <taxon>Pseudomonadati</taxon>
        <taxon>Pseudomonadota</taxon>
        <taxon>Gammaproteobacteria</taxon>
        <taxon>Vibrionales</taxon>
        <taxon>Vibrionaceae</taxon>
        <taxon>Photobacterium</taxon>
    </lineage>
</organism>
<comment type="caution">
    <text evidence="3">The sequence shown here is derived from an EMBL/GenBank/DDBJ whole genome shotgun (WGS) entry which is preliminary data.</text>
</comment>
<evidence type="ECO:0000256" key="1">
    <source>
        <dbReference type="SAM" id="SignalP"/>
    </source>
</evidence>
<accession>A0A2S7VLL6</accession>
<dbReference type="PROSITE" id="PS51257">
    <property type="entry name" value="PROKAR_LIPOPROTEIN"/>
    <property type="match status" value="1"/>
</dbReference>
<sequence>MKKWLLIAAVALAGTGCSSTEPTLKTYMLPMPTSANTAHNISNKSLLIVRPVDVAAHLAGTGLVYQTSPTEIVEAQQNLWGESLSTQLTRRITFDLRQKQTQFWATQLTPTLSTAGIPRLQVRINQFNGVYSGVAEVAGEWLLINGNGDLQTVHPFSFRVPLAKDGYSAQVEALSKGVDELTTQLARSIK</sequence>
<dbReference type="SUPFAM" id="SSF159594">
    <property type="entry name" value="XCC0632-like"/>
    <property type="match status" value="1"/>
</dbReference>
<feature type="chain" id="PRO_5015497209" description="ABC-type transport auxiliary lipoprotein component domain-containing protein" evidence="1">
    <location>
        <begin position="21"/>
        <end position="190"/>
    </location>
</feature>
<dbReference type="Pfam" id="PF03886">
    <property type="entry name" value="ABC_trans_aux"/>
    <property type="match status" value="1"/>
</dbReference>
<dbReference type="InterPro" id="IPR005586">
    <property type="entry name" value="ABC_trans_aux"/>
</dbReference>
<gene>
    <name evidence="3" type="ORF">BTO08_20290</name>
</gene>
<evidence type="ECO:0000259" key="2">
    <source>
        <dbReference type="Pfam" id="PF03886"/>
    </source>
</evidence>
<keyword evidence="1" id="KW-0732">Signal</keyword>
<dbReference type="AlphaFoldDB" id="A0A2S7VLL6"/>